<sequence>MSSKVSGEGLVRVGAVVFTVGALATIATFVPLFFHLTPLPTPAYFASMLMPLGFLLALLGLFRSARAQRRRANAQA</sequence>
<keyword evidence="1" id="KW-0812">Transmembrane</keyword>
<protein>
    <recommendedName>
        <fullName evidence="4">Integral membrane protein</fullName>
    </recommendedName>
</protein>
<comment type="caution">
    <text evidence="2">The sequence shown here is derived from an EMBL/GenBank/DDBJ whole genome shotgun (WGS) entry which is preliminary data.</text>
</comment>
<keyword evidence="1" id="KW-0472">Membrane</keyword>
<feature type="transmembrane region" description="Helical" evidence="1">
    <location>
        <begin position="42"/>
        <end position="62"/>
    </location>
</feature>
<evidence type="ECO:0000256" key="1">
    <source>
        <dbReference type="SAM" id="Phobius"/>
    </source>
</evidence>
<keyword evidence="1" id="KW-1133">Transmembrane helix</keyword>
<dbReference type="AlphaFoldDB" id="A0A7W7VV81"/>
<feature type="transmembrane region" description="Helical" evidence="1">
    <location>
        <begin position="12"/>
        <end position="36"/>
    </location>
</feature>
<evidence type="ECO:0008006" key="4">
    <source>
        <dbReference type="Google" id="ProtNLM"/>
    </source>
</evidence>
<evidence type="ECO:0000313" key="2">
    <source>
        <dbReference type="EMBL" id="MBB4924117.1"/>
    </source>
</evidence>
<evidence type="ECO:0000313" key="3">
    <source>
        <dbReference type="Proteomes" id="UP000540506"/>
    </source>
</evidence>
<keyword evidence="3" id="KW-1185">Reference proteome</keyword>
<dbReference type="RefSeq" id="WP_184936116.1">
    <property type="nucleotide sequence ID" value="NZ_JACHJV010000001.1"/>
</dbReference>
<organism evidence="2 3">
    <name type="scientific">Kitasatospora kifunensis</name>
    <name type="common">Streptomyces kifunensis</name>
    <dbReference type="NCBI Taxonomy" id="58351"/>
    <lineage>
        <taxon>Bacteria</taxon>
        <taxon>Bacillati</taxon>
        <taxon>Actinomycetota</taxon>
        <taxon>Actinomycetes</taxon>
        <taxon>Kitasatosporales</taxon>
        <taxon>Streptomycetaceae</taxon>
        <taxon>Kitasatospora</taxon>
    </lineage>
</organism>
<gene>
    <name evidence="2" type="ORF">FHR34_003110</name>
</gene>
<name>A0A7W7VV81_KITKI</name>
<proteinExistence type="predicted"/>
<dbReference type="Proteomes" id="UP000540506">
    <property type="component" value="Unassembled WGS sequence"/>
</dbReference>
<dbReference type="EMBL" id="JACHJV010000001">
    <property type="protein sequence ID" value="MBB4924117.1"/>
    <property type="molecule type" value="Genomic_DNA"/>
</dbReference>
<reference evidence="2 3" key="1">
    <citation type="submission" date="2020-08" db="EMBL/GenBank/DDBJ databases">
        <title>Sequencing the genomes of 1000 actinobacteria strains.</title>
        <authorList>
            <person name="Klenk H.-P."/>
        </authorList>
    </citation>
    <scope>NUCLEOTIDE SEQUENCE [LARGE SCALE GENOMIC DNA]</scope>
    <source>
        <strain evidence="2 3">DSM 41654</strain>
    </source>
</reference>
<accession>A0A7W7VV81</accession>